<name>A0AAD9QJ17_ACRCE</name>
<dbReference type="PANTHER" id="PTHR43344">
    <property type="entry name" value="PHOSPHOSERINE PHOSPHATASE"/>
    <property type="match status" value="1"/>
</dbReference>
<dbReference type="GO" id="GO:0000287">
    <property type="term" value="F:magnesium ion binding"/>
    <property type="evidence" value="ECO:0007669"/>
    <property type="project" value="TreeGrafter"/>
</dbReference>
<dbReference type="Gene3D" id="1.10.150.210">
    <property type="entry name" value="Phosphoserine phosphatase, domain 2"/>
    <property type="match status" value="1"/>
</dbReference>
<protein>
    <recommendedName>
        <fullName evidence="4">Phosphoserine phosphatase</fullName>
        <ecNumber evidence="3">3.1.3.3</ecNumber>
    </recommendedName>
</protein>
<dbReference type="NCBIfam" id="TIGR01488">
    <property type="entry name" value="HAD-SF-IB"/>
    <property type="match status" value="1"/>
</dbReference>
<evidence type="ECO:0000256" key="6">
    <source>
        <dbReference type="ARBA" id="ARBA00022723"/>
    </source>
</evidence>
<dbReference type="InterPro" id="IPR036412">
    <property type="entry name" value="HAD-like_sf"/>
</dbReference>
<keyword evidence="5" id="KW-0028">Amino-acid biosynthesis</keyword>
<comment type="cofactor">
    <cofactor evidence="1">
        <name>Mg(2+)</name>
        <dbReference type="ChEBI" id="CHEBI:18420"/>
    </cofactor>
</comment>
<evidence type="ECO:0000256" key="5">
    <source>
        <dbReference type="ARBA" id="ARBA00022605"/>
    </source>
</evidence>
<evidence type="ECO:0000256" key="4">
    <source>
        <dbReference type="ARBA" id="ARBA00015196"/>
    </source>
</evidence>
<evidence type="ECO:0000256" key="9">
    <source>
        <dbReference type="ARBA" id="ARBA00023299"/>
    </source>
</evidence>
<evidence type="ECO:0000256" key="1">
    <source>
        <dbReference type="ARBA" id="ARBA00001946"/>
    </source>
</evidence>
<evidence type="ECO:0000256" key="2">
    <source>
        <dbReference type="ARBA" id="ARBA00005135"/>
    </source>
</evidence>
<keyword evidence="9" id="KW-0718">Serine biosynthesis</keyword>
<dbReference type="AlphaFoldDB" id="A0AAD9QJ17"/>
<sequence>MTIQQAKTVWKKADAVCFDVDSTVIMDEGIDELAAFCGRGKEVSQWTVRAMGGGISFRTALSERLSIINVSKEKLHSFIENNPPRLTPGIRELVAALHKQGTDVYLVSGGFKRIIQHPAEQLQIPAENIFANRLLFDDEGCFAGFDKSEPTSESGGKTRVVKHLKTKFGYKNEEQYCFPDMFIGFGGNVIREKVKSQAPWFVTSFQELLQELQPPHSVNGLECHFNGEVNGTENHVFENRN</sequence>
<evidence type="ECO:0000256" key="7">
    <source>
        <dbReference type="ARBA" id="ARBA00022801"/>
    </source>
</evidence>
<organism evidence="10 11">
    <name type="scientific">Acropora cervicornis</name>
    <name type="common">Staghorn coral</name>
    <dbReference type="NCBI Taxonomy" id="6130"/>
    <lineage>
        <taxon>Eukaryota</taxon>
        <taxon>Metazoa</taxon>
        <taxon>Cnidaria</taxon>
        <taxon>Anthozoa</taxon>
        <taxon>Hexacorallia</taxon>
        <taxon>Scleractinia</taxon>
        <taxon>Astrocoeniina</taxon>
        <taxon>Acroporidae</taxon>
        <taxon>Acropora</taxon>
    </lineage>
</organism>
<dbReference type="Gene3D" id="3.40.50.1000">
    <property type="entry name" value="HAD superfamily/HAD-like"/>
    <property type="match status" value="1"/>
</dbReference>
<keyword evidence="8" id="KW-0460">Magnesium</keyword>
<gene>
    <name evidence="10" type="ORF">P5673_014521</name>
</gene>
<dbReference type="Pfam" id="PF00702">
    <property type="entry name" value="Hydrolase"/>
    <property type="match status" value="1"/>
</dbReference>
<accession>A0AAD9QJ17</accession>
<reference evidence="10" key="2">
    <citation type="journal article" date="2023" name="Science">
        <title>Genomic signatures of disease resistance in endangered staghorn corals.</title>
        <authorList>
            <person name="Vollmer S.V."/>
            <person name="Selwyn J.D."/>
            <person name="Despard B.A."/>
            <person name="Roesel C.L."/>
        </authorList>
    </citation>
    <scope>NUCLEOTIDE SEQUENCE</scope>
    <source>
        <strain evidence="10">K2</strain>
    </source>
</reference>
<keyword evidence="11" id="KW-1185">Reference proteome</keyword>
<keyword evidence="7" id="KW-0378">Hydrolase</keyword>
<evidence type="ECO:0000256" key="8">
    <source>
        <dbReference type="ARBA" id="ARBA00022842"/>
    </source>
</evidence>
<dbReference type="GO" id="GO:0036424">
    <property type="term" value="F:L-phosphoserine phosphatase activity"/>
    <property type="evidence" value="ECO:0007669"/>
    <property type="project" value="TreeGrafter"/>
</dbReference>
<dbReference type="GO" id="GO:0005737">
    <property type="term" value="C:cytoplasm"/>
    <property type="evidence" value="ECO:0007669"/>
    <property type="project" value="TreeGrafter"/>
</dbReference>
<keyword evidence="6" id="KW-0479">Metal-binding</keyword>
<evidence type="ECO:0000256" key="3">
    <source>
        <dbReference type="ARBA" id="ARBA00012640"/>
    </source>
</evidence>
<dbReference type="PANTHER" id="PTHR43344:SF2">
    <property type="entry name" value="PHOSPHOSERINE PHOSPHATASE"/>
    <property type="match status" value="1"/>
</dbReference>
<proteinExistence type="predicted"/>
<dbReference type="EC" id="3.1.3.3" evidence="3"/>
<dbReference type="Proteomes" id="UP001249851">
    <property type="component" value="Unassembled WGS sequence"/>
</dbReference>
<dbReference type="EMBL" id="JARQWQ010000029">
    <property type="protein sequence ID" value="KAK2562258.1"/>
    <property type="molecule type" value="Genomic_DNA"/>
</dbReference>
<evidence type="ECO:0000313" key="10">
    <source>
        <dbReference type="EMBL" id="KAK2562258.1"/>
    </source>
</evidence>
<evidence type="ECO:0000313" key="11">
    <source>
        <dbReference type="Proteomes" id="UP001249851"/>
    </source>
</evidence>
<dbReference type="InterPro" id="IPR023214">
    <property type="entry name" value="HAD_sf"/>
</dbReference>
<comment type="caution">
    <text evidence="10">The sequence shown here is derived from an EMBL/GenBank/DDBJ whole genome shotgun (WGS) entry which is preliminary data.</text>
</comment>
<dbReference type="SUPFAM" id="SSF56784">
    <property type="entry name" value="HAD-like"/>
    <property type="match status" value="1"/>
</dbReference>
<comment type="pathway">
    <text evidence="2">Amino-acid biosynthesis; L-serine biosynthesis; L-serine from 3-phospho-D-glycerate: step 3/3.</text>
</comment>
<dbReference type="CDD" id="cd04309">
    <property type="entry name" value="HAD_PSP_eu"/>
    <property type="match status" value="1"/>
</dbReference>
<reference evidence="10" key="1">
    <citation type="journal article" date="2023" name="G3 (Bethesda)">
        <title>Whole genome assembly and annotation of the endangered Caribbean coral Acropora cervicornis.</title>
        <authorList>
            <person name="Selwyn J.D."/>
            <person name="Vollmer S.V."/>
        </authorList>
    </citation>
    <scope>NUCLEOTIDE SEQUENCE</scope>
    <source>
        <strain evidence="10">K2</strain>
    </source>
</reference>
<dbReference type="GO" id="GO:0006564">
    <property type="term" value="P:L-serine biosynthetic process"/>
    <property type="evidence" value="ECO:0007669"/>
    <property type="project" value="UniProtKB-KW"/>
</dbReference>
<dbReference type="InterPro" id="IPR050582">
    <property type="entry name" value="HAD-like_SerB"/>
</dbReference>